<accession>A0A6J4PWE9</accession>
<name>A0A6J4PWE9_9BURK</name>
<evidence type="ECO:0000256" key="1">
    <source>
        <dbReference type="ARBA" id="ARBA00022723"/>
    </source>
</evidence>
<dbReference type="PANTHER" id="PTHR33542:SF3">
    <property type="entry name" value="SIROHYDROCHLORIN FERROCHELATASE, CHLOROPLASTIC"/>
    <property type="match status" value="1"/>
</dbReference>
<dbReference type="InterPro" id="IPR050963">
    <property type="entry name" value="Sirohydro_Cobaltochel/CbiX"/>
</dbReference>
<dbReference type="CDD" id="cd03416">
    <property type="entry name" value="CbiX_SirB_N"/>
    <property type="match status" value="1"/>
</dbReference>
<dbReference type="GO" id="GO:0016852">
    <property type="term" value="F:sirohydrochlorin cobaltochelatase activity"/>
    <property type="evidence" value="ECO:0007669"/>
    <property type="project" value="UniProtKB-EC"/>
</dbReference>
<protein>
    <submittedName>
        <fullName evidence="3">Sirohydrochlorin cobaltochelatase</fullName>
        <ecNumber evidence="3">4.99.1.3</ecNumber>
    </submittedName>
</protein>
<keyword evidence="2 3" id="KW-0456">Lyase</keyword>
<dbReference type="AlphaFoldDB" id="A0A6J4PWE9"/>
<dbReference type="SUPFAM" id="SSF53800">
    <property type="entry name" value="Chelatase"/>
    <property type="match status" value="1"/>
</dbReference>
<dbReference type="Gene3D" id="3.40.50.1400">
    <property type="match status" value="1"/>
</dbReference>
<dbReference type="InterPro" id="IPR002762">
    <property type="entry name" value="CbiX-like"/>
</dbReference>
<reference evidence="3" key="1">
    <citation type="submission" date="2020-02" db="EMBL/GenBank/DDBJ databases">
        <authorList>
            <person name="Meier V. D."/>
        </authorList>
    </citation>
    <scope>NUCLEOTIDE SEQUENCE</scope>
    <source>
        <strain evidence="3">AVDCRST_MAG51</strain>
    </source>
</reference>
<keyword evidence="1" id="KW-0479">Metal-binding</keyword>
<sequence length="123" mass="13112">MSSGRGIVLFGHGSRDPGWRQPMDAVARSIAARDPQARVTCAFLEMQQPDLGAAVDAMVASGARSIVVLPMFLGVGKHLREDLPRLVEAARERHPRVPLHVLPSAGESQALVDLLANLALEGS</sequence>
<evidence type="ECO:0000313" key="3">
    <source>
        <dbReference type="EMBL" id="CAA9421549.1"/>
    </source>
</evidence>
<dbReference type="PANTHER" id="PTHR33542">
    <property type="entry name" value="SIROHYDROCHLORIN FERROCHELATASE, CHLOROPLASTIC"/>
    <property type="match status" value="1"/>
</dbReference>
<proteinExistence type="predicted"/>
<evidence type="ECO:0000256" key="2">
    <source>
        <dbReference type="ARBA" id="ARBA00023239"/>
    </source>
</evidence>
<organism evidence="3">
    <name type="scientific">uncultured Ramlibacter sp</name>
    <dbReference type="NCBI Taxonomy" id="260755"/>
    <lineage>
        <taxon>Bacteria</taxon>
        <taxon>Pseudomonadati</taxon>
        <taxon>Pseudomonadota</taxon>
        <taxon>Betaproteobacteria</taxon>
        <taxon>Burkholderiales</taxon>
        <taxon>Comamonadaceae</taxon>
        <taxon>Ramlibacter</taxon>
        <taxon>environmental samples</taxon>
    </lineage>
</organism>
<gene>
    <name evidence="3" type="ORF">AVDCRST_MAG51-2045</name>
</gene>
<dbReference type="GO" id="GO:0046872">
    <property type="term" value="F:metal ion binding"/>
    <property type="evidence" value="ECO:0007669"/>
    <property type="project" value="UniProtKB-KW"/>
</dbReference>
<dbReference type="EMBL" id="CADCUX010000434">
    <property type="protein sequence ID" value="CAA9421549.1"/>
    <property type="molecule type" value="Genomic_DNA"/>
</dbReference>
<dbReference type="EC" id="4.99.1.3" evidence="3"/>
<dbReference type="Pfam" id="PF01903">
    <property type="entry name" value="CbiX"/>
    <property type="match status" value="1"/>
</dbReference>